<dbReference type="InterPro" id="IPR020578">
    <property type="entry name" value="Aminotrans_V_PyrdxlP_BS"/>
</dbReference>
<evidence type="ECO:0000313" key="10">
    <source>
        <dbReference type="EMBL" id="EKU94734.1"/>
    </source>
</evidence>
<dbReference type="EMBL" id="AGWL01000008">
    <property type="protein sequence ID" value="EKU94734.1"/>
    <property type="molecule type" value="Genomic_DNA"/>
</dbReference>
<dbReference type="RefSeq" id="WP_007001886.1">
    <property type="nucleotide sequence ID" value="NZ_JH992956.1"/>
</dbReference>
<protein>
    <recommendedName>
        <fullName evidence="3 8">Cysteine desulfurase</fullName>
        <ecNumber evidence="3 8">2.8.1.7</ecNumber>
    </recommendedName>
</protein>
<comment type="caution">
    <text evidence="10">The sequence shown here is derived from an EMBL/GenBank/DDBJ whole genome shotgun (WGS) entry which is preliminary data.</text>
</comment>
<dbReference type="AlphaFoldDB" id="K9EBU0"/>
<dbReference type="InterPro" id="IPR000192">
    <property type="entry name" value="Aminotrans_V_dom"/>
</dbReference>
<gene>
    <name evidence="10" type="ORF">HMPREF9233_01681</name>
</gene>
<comment type="cofactor">
    <cofactor evidence="1 7">
        <name>pyridoxal 5'-phosphate</name>
        <dbReference type="ChEBI" id="CHEBI:597326"/>
    </cofactor>
</comment>
<dbReference type="PANTHER" id="PTHR43586:SF8">
    <property type="entry name" value="CYSTEINE DESULFURASE 1, CHLOROPLASTIC"/>
    <property type="match status" value="1"/>
</dbReference>
<keyword evidence="4 8" id="KW-0808">Transferase</keyword>
<sequence length="420" mass="44728">MLEHENALVPVSDFPILGVPIRGDNRLIYLDSGATSQMPSAVMRAVDEQVTRHNGAVKRGSHQLAEESTVAFEEARAKVARFVGADQNEIVWTSGSTDSLNLLAYAMGNASMGRVPVRRFVLGPGDSVVVTEAEHHANLVPWQEMCARTGAQLRWLGLTDEGRIDLGTLDRIDASTKVVAFTHISNVTGAVSPVEAIVSRAHSVGALAVLDACQSAPHILLDLHALDVDFAVFSGHKMYAPTGVGVLYGRAELLRALPPFRTGGSMIAEVTMEKTTYAEPPERFEAGTQPVQQIIGLGAAVDYLSGVGMDKVAHHEAELGEALLEAASLPGVRIIGPRTWQDRSGIVSFVVDGVHPHDVGQFLDARGIAVRTGHHCAQPVHARFGVNATTRASLGIYNTEADVQAFGAALAEVRGFFGVA</sequence>
<dbReference type="InterPro" id="IPR015424">
    <property type="entry name" value="PyrdxlP-dep_Trfase"/>
</dbReference>
<keyword evidence="5 8" id="KW-0663">Pyridoxal phosphate</keyword>
<comment type="similarity">
    <text evidence="2 8">Belongs to the class-V pyridoxal-phosphate-dependent aminotransferase family. Csd subfamily.</text>
</comment>
<name>K9EBU0_9ACTO</name>
<evidence type="ECO:0000256" key="5">
    <source>
        <dbReference type="ARBA" id="ARBA00022898"/>
    </source>
</evidence>
<feature type="domain" description="Aminotransferase class V" evidence="9">
    <location>
        <begin position="28"/>
        <end position="406"/>
    </location>
</feature>
<dbReference type="Proteomes" id="UP000009888">
    <property type="component" value="Unassembled WGS sequence"/>
</dbReference>
<accession>K9EBU0</accession>
<organism evidence="10 11">
    <name type="scientific">Actinobaculum massiliense ACS-171-V-Col2</name>
    <dbReference type="NCBI Taxonomy" id="883066"/>
    <lineage>
        <taxon>Bacteria</taxon>
        <taxon>Bacillati</taxon>
        <taxon>Actinomycetota</taxon>
        <taxon>Actinomycetes</taxon>
        <taxon>Actinomycetales</taxon>
        <taxon>Actinomycetaceae</taxon>
        <taxon>Actinobaculum</taxon>
    </lineage>
</organism>
<dbReference type="CDD" id="cd06453">
    <property type="entry name" value="SufS_like"/>
    <property type="match status" value="1"/>
</dbReference>
<evidence type="ECO:0000256" key="6">
    <source>
        <dbReference type="ARBA" id="ARBA00050776"/>
    </source>
</evidence>
<dbReference type="NCBIfam" id="TIGR01979">
    <property type="entry name" value="sufS"/>
    <property type="match status" value="1"/>
</dbReference>
<dbReference type="STRING" id="202789.GCA_001457435_00422"/>
<dbReference type="PATRIC" id="fig|883066.3.peg.1742"/>
<comment type="catalytic activity">
    <reaction evidence="6 8">
        <text>(sulfur carrier)-H + L-cysteine = (sulfur carrier)-SH + L-alanine</text>
        <dbReference type="Rhea" id="RHEA:43892"/>
        <dbReference type="Rhea" id="RHEA-COMP:14737"/>
        <dbReference type="Rhea" id="RHEA-COMP:14739"/>
        <dbReference type="ChEBI" id="CHEBI:29917"/>
        <dbReference type="ChEBI" id="CHEBI:35235"/>
        <dbReference type="ChEBI" id="CHEBI:57972"/>
        <dbReference type="ChEBI" id="CHEBI:64428"/>
        <dbReference type="EC" id="2.8.1.7"/>
    </reaction>
</comment>
<reference evidence="10 11" key="1">
    <citation type="submission" date="2012-09" db="EMBL/GenBank/DDBJ databases">
        <title>The Genome Sequence of Actinobaculum massiliae ACS-171-V-COL2.</title>
        <authorList>
            <consortium name="The Broad Institute Genome Sequencing Platform"/>
            <person name="Earl A."/>
            <person name="Ward D."/>
            <person name="Feldgarden M."/>
            <person name="Gevers D."/>
            <person name="Saerens B."/>
            <person name="Vaneechoutte M."/>
            <person name="Walker B."/>
            <person name="Young S.K."/>
            <person name="Zeng Q."/>
            <person name="Gargeya S."/>
            <person name="Fitzgerald M."/>
            <person name="Haas B."/>
            <person name="Abouelleil A."/>
            <person name="Alvarado L."/>
            <person name="Arachchi H.M."/>
            <person name="Berlin A."/>
            <person name="Chapman S.B."/>
            <person name="Goldberg J."/>
            <person name="Griggs A."/>
            <person name="Gujja S."/>
            <person name="Hansen M."/>
            <person name="Howarth C."/>
            <person name="Imamovic A."/>
            <person name="Larimer J."/>
            <person name="McCowen C."/>
            <person name="Montmayeur A."/>
            <person name="Murphy C."/>
            <person name="Neiman D."/>
            <person name="Pearson M."/>
            <person name="Priest M."/>
            <person name="Roberts A."/>
            <person name="Saif S."/>
            <person name="Shea T."/>
            <person name="Sisk P."/>
            <person name="Sykes S."/>
            <person name="Wortman J."/>
            <person name="Nusbaum C."/>
            <person name="Birren B."/>
        </authorList>
    </citation>
    <scope>NUCLEOTIDE SEQUENCE [LARGE SCALE GENOMIC DNA]</scope>
    <source>
        <strain evidence="11">ACS-171-V-Col2</strain>
    </source>
</reference>
<dbReference type="InterPro" id="IPR015422">
    <property type="entry name" value="PyrdxlP-dep_Trfase_small"/>
</dbReference>
<dbReference type="Gene3D" id="3.40.640.10">
    <property type="entry name" value="Type I PLP-dependent aspartate aminotransferase-like (Major domain)"/>
    <property type="match status" value="1"/>
</dbReference>
<comment type="function">
    <text evidence="8">Catalyzes the removal of elemental sulfur and selenium atoms from L-cysteine, L-cystine, L-selenocysteine, and L-selenocystine to produce L-alanine.</text>
</comment>
<dbReference type="Gene3D" id="3.90.1150.10">
    <property type="entry name" value="Aspartate Aminotransferase, domain 1"/>
    <property type="match status" value="1"/>
</dbReference>
<evidence type="ECO:0000256" key="4">
    <source>
        <dbReference type="ARBA" id="ARBA00022679"/>
    </source>
</evidence>
<evidence type="ECO:0000256" key="3">
    <source>
        <dbReference type="ARBA" id="ARBA00012239"/>
    </source>
</evidence>
<dbReference type="InterPro" id="IPR010970">
    <property type="entry name" value="Cys_dSase_SufS"/>
</dbReference>
<dbReference type="HOGENOM" id="CLU_003433_2_5_11"/>
<dbReference type="EC" id="2.8.1.7" evidence="3 8"/>
<dbReference type="GO" id="GO:0030170">
    <property type="term" value="F:pyridoxal phosphate binding"/>
    <property type="evidence" value="ECO:0007669"/>
    <property type="project" value="UniProtKB-UniRule"/>
</dbReference>
<evidence type="ECO:0000256" key="7">
    <source>
        <dbReference type="RuleBase" id="RU004504"/>
    </source>
</evidence>
<evidence type="ECO:0000259" key="9">
    <source>
        <dbReference type="Pfam" id="PF00266"/>
    </source>
</evidence>
<dbReference type="PANTHER" id="PTHR43586">
    <property type="entry name" value="CYSTEINE DESULFURASE"/>
    <property type="match status" value="1"/>
</dbReference>
<proteinExistence type="inferred from homology"/>
<dbReference type="InterPro" id="IPR015421">
    <property type="entry name" value="PyrdxlP-dep_Trfase_major"/>
</dbReference>
<dbReference type="GO" id="GO:0031071">
    <property type="term" value="F:cysteine desulfurase activity"/>
    <property type="evidence" value="ECO:0007669"/>
    <property type="project" value="UniProtKB-UniRule"/>
</dbReference>
<evidence type="ECO:0000256" key="1">
    <source>
        <dbReference type="ARBA" id="ARBA00001933"/>
    </source>
</evidence>
<keyword evidence="11" id="KW-1185">Reference proteome</keyword>
<evidence type="ECO:0000256" key="8">
    <source>
        <dbReference type="RuleBase" id="RU004506"/>
    </source>
</evidence>
<dbReference type="GO" id="GO:0006534">
    <property type="term" value="P:cysteine metabolic process"/>
    <property type="evidence" value="ECO:0007669"/>
    <property type="project" value="UniProtKB-UniRule"/>
</dbReference>
<dbReference type="eggNOG" id="COG0520">
    <property type="taxonomic scope" value="Bacteria"/>
</dbReference>
<dbReference type="Pfam" id="PF00266">
    <property type="entry name" value="Aminotran_5"/>
    <property type="match status" value="1"/>
</dbReference>
<dbReference type="PROSITE" id="PS00595">
    <property type="entry name" value="AA_TRANSFER_CLASS_5"/>
    <property type="match status" value="1"/>
</dbReference>
<evidence type="ECO:0000256" key="2">
    <source>
        <dbReference type="ARBA" id="ARBA00010447"/>
    </source>
</evidence>
<dbReference type="SUPFAM" id="SSF53383">
    <property type="entry name" value="PLP-dependent transferases"/>
    <property type="match status" value="1"/>
</dbReference>
<evidence type="ECO:0000313" key="11">
    <source>
        <dbReference type="Proteomes" id="UP000009888"/>
    </source>
</evidence>